<reference evidence="5" key="1">
    <citation type="submission" date="2022-11" db="EMBL/GenBank/DDBJ databases">
        <title>Dyadobacter pollutisoli sp. nov., isolated from plastic dumped soil.</title>
        <authorList>
            <person name="Kim J.M."/>
            <person name="Kim K.R."/>
            <person name="Lee J.K."/>
            <person name="Hao L."/>
            <person name="Jeon C.O."/>
        </authorList>
    </citation>
    <scope>NUCLEOTIDE SEQUENCE</scope>
    <source>
        <strain evidence="5">U1</strain>
    </source>
</reference>
<keyword evidence="3" id="KW-0804">Transcription</keyword>
<dbReference type="SMART" id="SM00342">
    <property type="entry name" value="HTH_ARAC"/>
    <property type="match status" value="1"/>
</dbReference>
<dbReference type="Gene3D" id="1.10.10.60">
    <property type="entry name" value="Homeodomain-like"/>
    <property type="match status" value="1"/>
</dbReference>
<dbReference type="InterPro" id="IPR020449">
    <property type="entry name" value="Tscrpt_reg_AraC-type_HTH"/>
</dbReference>
<dbReference type="Pfam" id="PF12625">
    <property type="entry name" value="Arabinose_bd"/>
    <property type="match status" value="1"/>
</dbReference>
<accession>A0A9E8SMW1</accession>
<dbReference type="Proteomes" id="UP001164653">
    <property type="component" value="Chromosome"/>
</dbReference>
<feature type="domain" description="HTH araC/xylS-type" evidence="4">
    <location>
        <begin position="229"/>
        <end position="327"/>
    </location>
</feature>
<dbReference type="AlphaFoldDB" id="A0A9E8SMW1"/>
<proteinExistence type="predicted"/>
<keyword evidence="2" id="KW-0238">DNA-binding</keyword>
<evidence type="ECO:0000256" key="1">
    <source>
        <dbReference type="ARBA" id="ARBA00023015"/>
    </source>
</evidence>
<dbReference type="KEGG" id="dpf:ON006_14750"/>
<dbReference type="GO" id="GO:0000976">
    <property type="term" value="F:transcription cis-regulatory region binding"/>
    <property type="evidence" value="ECO:0007669"/>
    <property type="project" value="TreeGrafter"/>
</dbReference>
<dbReference type="PRINTS" id="PR00032">
    <property type="entry name" value="HTHARAC"/>
</dbReference>
<dbReference type="SUPFAM" id="SSF46689">
    <property type="entry name" value="Homeodomain-like"/>
    <property type="match status" value="1"/>
</dbReference>
<dbReference type="EMBL" id="CP112998">
    <property type="protein sequence ID" value="WAC15195.1"/>
    <property type="molecule type" value="Genomic_DNA"/>
</dbReference>
<dbReference type="RefSeq" id="WP_244823161.1">
    <property type="nucleotide sequence ID" value="NZ_CP112998.1"/>
</dbReference>
<keyword evidence="1" id="KW-0805">Transcription regulation</keyword>
<evidence type="ECO:0000313" key="6">
    <source>
        <dbReference type="Proteomes" id="UP001164653"/>
    </source>
</evidence>
<keyword evidence="6" id="KW-1185">Reference proteome</keyword>
<evidence type="ECO:0000313" key="5">
    <source>
        <dbReference type="EMBL" id="WAC15195.1"/>
    </source>
</evidence>
<dbReference type="InterPro" id="IPR009057">
    <property type="entry name" value="Homeodomain-like_sf"/>
</dbReference>
<organism evidence="5 6">
    <name type="scientific">Dyadobacter pollutisoli</name>
    <dbReference type="NCBI Taxonomy" id="2910158"/>
    <lineage>
        <taxon>Bacteria</taxon>
        <taxon>Pseudomonadati</taxon>
        <taxon>Bacteroidota</taxon>
        <taxon>Cytophagia</taxon>
        <taxon>Cytophagales</taxon>
        <taxon>Spirosomataceae</taxon>
        <taxon>Dyadobacter</taxon>
    </lineage>
</organism>
<dbReference type="InterPro" id="IPR032687">
    <property type="entry name" value="AraC-type_N"/>
</dbReference>
<evidence type="ECO:0000256" key="3">
    <source>
        <dbReference type="ARBA" id="ARBA00023163"/>
    </source>
</evidence>
<name>A0A9E8SMW1_9BACT</name>
<dbReference type="PROSITE" id="PS01124">
    <property type="entry name" value="HTH_ARAC_FAMILY_2"/>
    <property type="match status" value="1"/>
</dbReference>
<evidence type="ECO:0000259" key="4">
    <source>
        <dbReference type="PROSITE" id="PS01124"/>
    </source>
</evidence>
<dbReference type="GO" id="GO:0003700">
    <property type="term" value="F:DNA-binding transcription factor activity"/>
    <property type="evidence" value="ECO:0007669"/>
    <property type="project" value="InterPro"/>
</dbReference>
<sequence>MRNLILLGSKNDAEVAAICKAGNIEPCDLDNHEMKVSLEANIAIMEALLHITGDRNMGLHLGEKATPPIIGQAGHLQYSDSDVLSAFKKTIHFTRTFTALYDFIFEEKGSEIRLYFEPIQLWNDISPETARHGVDITFAATVNFIKVLSGRVVHPLTVSYRYPAVSDHSEHERIFKCKPVFNRSGNCIVFDKSSLQVPVLGCNPQLNAAVETMLREKIQRSQEGERFSAKVKQVMLSNDLSDFPQLENIAIALNITTRTLQRKLQKENTSFRELSDAVKYEQASTLLRHGEFTVSEISYRLGYTDPATFGKAFKQWSGVSPLNFRKTSE</sequence>
<gene>
    <name evidence="5" type="ORF">ON006_14750</name>
</gene>
<evidence type="ECO:0000256" key="2">
    <source>
        <dbReference type="ARBA" id="ARBA00023125"/>
    </source>
</evidence>
<dbReference type="InterPro" id="IPR018060">
    <property type="entry name" value="HTH_AraC"/>
</dbReference>
<dbReference type="PANTHER" id="PTHR47894">
    <property type="entry name" value="HTH-TYPE TRANSCRIPTIONAL REGULATOR GADX"/>
    <property type="match status" value="1"/>
</dbReference>
<dbReference type="GO" id="GO:0005829">
    <property type="term" value="C:cytosol"/>
    <property type="evidence" value="ECO:0007669"/>
    <property type="project" value="TreeGrafter"/>
</dbReference>
<dbReference type="Pfam" id="PF12833">
    <property type="entry name" value="HTH_18"/>
    <property type="match status" value="1"/>
</dbReference>
<dbReference type="PANTHER" id="PTHR47894:SF1">
    <property type="entry name" value="HTH-TYPE TRANSCRIPTIONAL REGULATOR VQSM"/>
    <property type="match status" value="1"/>
</dbReference>
<protein>
    <submittedName>
        <fullName evidence="5">AraC family transcriptional regulator ligand-binding domain-containing protein</fullName>
    </submittedName>
</protein>